<dbReference type="GO" id="GO:0005524">
    <property type="term" value="F:ATP binding"/>
    <property type="evidence" value="ECO:0007669"/>
    <property type="project" value="InterPro"/>
</dbReference>
<comment type="subcellular location">
    <subcellularLocation>
        <location evidence="1">Membrane</location>
        <topology evidence="1">Single-pass membrane protein</topology>
    </subcellularLocation>
</comment>
<proteinExistence type="predicted"/>
<name>A0A6G1E774_9ORYZ</name>
<dbReference type="PANTHER" id="PTHR47974:SF22">
    <property type="entry name" value="RECEPTOR-LIKE SERINE_THREONINE-PROTEIN KINASE"/>
    <property type="match status" value="1"/>
</dbReference>
<comment type="caution">
    <text evidence="7">The sequence shown here is derived from an EMBL/GenBank/DDBJ whole genome shotgun (WGS) entry which is preliminary data.</text>
</comment>
<evidence type="ECO:0000256" key="1">
    <source>
        <dbReference type="ARBA" id="ARBA00004167"/>
    </source>
</evidence>
<reference evidence="7 9" key="1">
    <citation type="submission" date="2019-11" db="EMBL/GenBank/DDBJ databases">
        <title>Whole genome sequence of Oryza granulata.</title>
        <authorList>
            <person name="Li W."/>
        </authorList>
    </citation>
    <scope>NUCLEOTIDE SEQUENCE [LARGE SCALE GENOMIC DNA]</scope>
    <source>
        <strain evidence="9">cv. Menghai</strain>
        <tissue evidence="7">Leaf</tissue>
    </source>
</reference>
<dbReference type="SUPFAM" id="SSF56112">
    <property type="entry name" value="Protein kinase-like (PK-like)"/>
    <property type="match status" value="1"/>
</dbReference>
<evidence type="ECO:0000256" key="2">
    <source>
        <dbReference type="ARBA" id="ARBA00022692"/>
    </source>
</evidence>
<dbReference type="GO" id="GO:0016020">
    <property type="term" value="C:membrane"/>
    <property type="evidence" value="ECO:0007669"/>
    <property type="project" value="UniProtKB-SubCell"/>
</dbReference>
<keyword evidence="3" id="KW-0732">Signal</keyword>
<dbReference type="PROSITE" id="PS50011">
    <property type="entry name" value="PROTEIN_KINASE_DOM"/>
    <property type="match status" value="1"/>
</dbReference>
<keyword evidence="2" id="KW-0812">Transmembrane</keyword>
<dbReference type="OrthoDB" id="1695058at2759"/>
<evidence type="ECO:0000256" key="3">
    <source>
        <dbReference type="ARBA" id="ARBA00022729"/>
    </source>
</evidence>
<dbReference type="EMBL" id="SPHZ02000003">
    <property type="protein sequence ID" value="KAF0922825.1"/>
    <property type="molecule type" value="Genomic_DNA"/>
</dbReference>
<evidence type="ECO:0000313" key="8">
    <source>
        <dbReference type="EMBL" id="KAF0922825.1"/>
    </source>
</evidence>
<dbReference type="Gene3D" id="1.10.510.10">
    <property type="entry name" value="Transferase(Phosphotransferase) domain 1"/>
    <property type="match status" value="1"/>
</dbReference>
<evidence type="ECO:0000313" key="9">
    <source>
        <dbReference type="Proteomes" id="UP000479710"/>
    </source>
</evidence>
<gene>
    <name evidence="8" type="ORF">E2562_002075</name>
    <name evidence="7" type="ORF">E2562_035534</name>
</gene>
<evidence type="ECO:0000256" key="5">
    <source>
        <dbReference type="ARBA" id="ARBA00023136"/>
    </source>
</evidence>
<dbReference type="AlphaFoldDB" id="A0A6G1E774"/>
<evidence type="ECO:0000256" key="4">
    <source>
        <dbReference type="ARBA" id="ARBA00022989"/>
    </source>
</evidence>
<evidence type="ECO:0000259" key="6">
    <source>
        <dbReference type="PROSITE" id="PS50011"/>
    </source>
</evidence>
<dbReference type="Proteomes" id="UP000479710">
    <property type="component" value="Unassembled WGS sequence"/>
</dbReference>
<dbReference type="InterPro" id="IPR011009">
    <property type="entry name" value="Kinase-like_dom_sf"/>
</dbReference>
<organism evidence="7 9">
    <name type="scientific">Oryza meyeriana var. granulata</name>
    <dbReference type="NCBI Taxonomy" id="110450"/>
    <lineage>
        <taxon>Eukaryota</taxon>
        <taxon>Viridiplantae</taxon>
        <taxon>Streptophyta</taxon>
        <taxon>Embryophyta</taxon>
        <taxon>Tracheophyta</taxon>
        <taxon>Spermatophyta</taxon>
        <taxon>Magnoliopsida</taxon>
        <taxon>Liliopsida</taxon>
        <taxon>Poales</taxon>
        <taxon>Poaceae</taxon>
        <taxon>BOP clade</taxon>
        <taxon>Oryzoideae</taxon>
        <taxon>Oryzeae</taxon>
        <taxon>Oryzinae</taxon>
        <taxon>Oryza</taxon>
        <taxon>Oryza meyeriana</taxon>
    </lineage>
</organism>
<dbReference type="Pfam" id="PF07714">
    <property type="entry name" value="PK_Tyr_Ser-Thr"/>
    <property type="match status" value="1"/>
</dbReference>
<dbReference type="InterPro" id="IPR001245">
    <property type="entry name" value="Ser-Thr/Tyr_kinase_cat_dom"/>
</dbReference>
<keyword evidence="5" id="KW-0472">Membrane</keyword>
<dbReference type="InterPro" id="IPR000719">
    <property type="entry name" value="Prot_kinase_dom"/>
</dbReference>
<accession>A0A6G1E774</accession>
<dbReference type="EMBL" id="SPHZ02000005">
    <property type="protein sequence ID" value="KAF0920511.1"/>
    <property type="molecule type" value="Genomic_DNA"/>
</dbReference>
<dbReference type="PANTHER" id="PTHR47974">
    <property type="entry name" value="OS07G0415500 PROTEIN"/>
    <property type="match status" value="1"/>
</dbReference>
<keyword evidence="4" id="KW-1133">Transmembrane helix</keyword>
<keyword evidence="9" id="KW-1185">Reference proteome</keyword>
<evidence type="ECO:0000313" key="7">
    <source>
        <dbReference type="EMBL" id="KAF0920511.1"/>
    </source>
</evidence>
<dbReference type="GO" id="GO:0004672">
    <property type="term" value="F:protein kinase activity"/>
    <property type="evidence" value="ECO:0007669"/>
    <property type="project" value="InterPro"/>
</dbReference>
<feature type="domain" description="Protein kinase" evidence="6">
    <location>
        <begin position="1"/>
        <end position="68"/>
    </location>
</feature>
<protein>
    <recommendedName>
        <fullName evidence="6">Protein kinase domain-containing protein</fullName>
    </recommendedName>
</protein>
<sequence>MGYMAPEWALNSPINSKVDVYSYGVVRLEIVTGSRTSSGIKVDGKEVELRVCAGCATYSGYWGRQGYS</sequence>